<dbReference type="EMBL" id="JABSTU010000002">
    <property type="protein sequence ID" value="KAH8036971.1"/>
    <property type="molecule type" value="Genomic_DNA"/>
</dbReference>
<reference evidence="2" key="1">
    <citation type="journal article" date="2020" name="Cell">
        <title>Large-Scale Comparative Analyses of Tick Genomes Elucidate Their Genetic Diversity and Vector Capacities.</title>
        <authorList>
            <consortium name="Tick Genome and Microbiome Consortium (TIGMIC)"/>
            <person name="Jia N."/>
            <person name="Wang J."/>
            <person name="Shi W."/>
            <person name="Du L."/>
            <person name="Sun Y."/>
            <person name="Zhan W."/>
            <person name="Jiang J.F."/>
            <person name="Wang Q."/>
            <person name="Zhang B."/>
            <person name="Ji P."/>
            <person name="Bell-Sakyi L."/>
            <person name="Cui X.M."/>
            <person name="Yuan T.T."/>
            <person name="Jiang B.G."/>
            <person name="Yang W.F."/>
            <person name="Lam T.T."/>
            <person name="Chang Q.C."/>
            <person name="Ding S.J."/>
            <person name="Wang X.J."/>
            <person name="Zhu J.G."/>
            <person name="Ruan X.D."/>
            <person name="Zhao L."/>
            <person name="Wei J.T."/>
            <person name="Ye R.Z."/>
            <person name="Que T.C."/>
            <person name="Du C.H."/>
            <person name="Zhou Y.H."/>
            <person name="Cheng J.X."/>
            <person name="Dai P.F."/>
            <person name="Guo W.B."/>
            <person name="Han X.H."/>
            <person name="Huang E.J."/>
            <person name="Li L.F."/>
            <person name="Wei W."/>
            <person name="Gao Y.C."/>
            <person name="Liu J.Z."/>
            <person name="Shao H.Z."/>
            <person name="Wang X."/>
            <person name="Wang C.C."/>
            <person name="Yang T.C."/>
            <person name="Huo Q.B."/>
            <person name="Li W."/>
            <person name="Chen H.Y."/>
            <person name="Chen S.E."/>
            <person name="Zhou L.G."/>
            <person name="Ni X.B."/>
            <person name="Tian J.H."/>
            <person name="Sheng Y."/>
            <person name="Liu T."/>
            <person name="Pan Y.S."/>
            <person name="Xia L.Y."/>
            <person name="Li J."/>
            <person name="Zhao F."/>
            <person name="Cao W.C."/>
        </authorList>
    </citation>
    <scope>NUCLEOTIDE SEQUENCE</scope>
    <source>
        <strain evidence="2">Rmic-2018</strain>
    </source>
</reference>
<feature type="region of interest" description="Disordered" evidence="1">
    <location>
        <begin position="105"/>
        <end position="132"/>
    </location>
</feature>
<feature type="compositionally biased region" description="Polar residues" evidence="1">
    <location>
        <begin position="113"/>
        <end position="124"/>
    </location>
</feature>
<protein>
    <submittedName>
        <fullName evidence="2">Uncharacterized protein</fullName>
    </submittedName>
</protein>
<name>A0A9J6ER23_RHIMP</name>
<reference evidence="2" key="2">
    <citation type="submission" date="2021-09" db="EMBL/GenBank/DDBJ databases">
        <authorList>
            <person name="Jia N."/>
            <person name="Wang J."/>
            <person name="Shi W."/>
            <person name="Du L."/>
            <person name="Sun Y."/>
            <person name="Zhan W."/>
            <person name="Jiang J."/>
            <person name="Wang Q."/>
            <person name="Zhang B."/>
            <person name="Ji P."/>
            <person name="Sakyi L.B."/>
            <person name="Cui X."/>
            <person name="Yuan T."/>
            <person name="Jiang B."/>
            <person name="Yang W."/>
            <person name="Lam T.T.-Y."/>
            <person name="Chang Q."/>
            <person name="Ding S."/>
            <person name="Wang X."/>
            <person name="Zhu J."/>
            <person name="Ruan X."/>
            <person name="Zhao L."/>
            <person name="Wei J."/>
            <person name="Que T."/>
            <person name="Du C."/>
            <person name="Cheng J."/>
            <person name="Dai P."/>
            <person name="Han X."/>
            <person name="Huang E."/>
            <person name="Gao Y."/>
            <person name="Liu J."/>
            <person name="Shao H."/>
            <person name="Ye R."/>
            <person name="Li L."/>
            <person name="Wei W."/>
            <person name="Wang X."/>
            <person name="Wang C."/>
            <person name="Huo Q."/>
            <person name="Li W."/>
            <person name="Guo W."/>
            <person name="Chen H."/>
            <person name="Chen S."/>
            <person name="Zhou L."/>
            <person name="Zhou L."/>
            <person name="Ni X."/>
            <person name="Tian J."/>
            <person name="Zhou Y."/>
            <person name="Sheng Y."/>
            <person name="Liu T."/>
            <person name="Pan Y."/>
            <person name="Xia L."/>
            <person name="Li J."/>
            <person name="Zhao F."/>
            <person name="Cao W."/>
        </authorList>
    </citation>
    <scope>NUCLEOTIDE SEQUENCE</scope>
    <source>
        <strain evidence="2">Rmic-2018</strain>
        <tissue evidence="2">Larvae</tissue>
    </source>
</reference>
<organism evidence="2 3">
    <name type="scientific">Rhipicephalus microplus</name>
    <name type="common">Cattle tick</name>
    <name type="synonym">Boophilus microplus</name>
    <dbReference type="NCBI Taxonomy" id="6941"/>
    <lineage>
        <taxon>Eukaryota</taxon>
        <taxon>Metazoa</taxon>
        <taxon>Ecdysozoa</taxon>
        <taxon>Arthropoda</taxon>
        <taxon>Chelicerata</taxon>
        <taxon>Arachnida</taxon>
        <taxon>Acari</taxon>
        <taxon>Parasitiformes</taxon>
        <taxon>Ixodida</taxon>
        <taxon>Ixodoidea</taxon>
        <taxon>Ixodidae</taxon>
        <taxon>Rhipicephalinae</taxon>
        <taxon>Rhipicephalus</taxon>
        <taxon>Boophilus</taxon>
    </lineage>
</organism>
<evidence type="ECO:0000313" key="2">
    <source>
        <dbReference type="EMBL" id="KAH8036971.1"/>
    </source>
</evidence>
<evidence type="ECO:0000256" key="1">
    <source>
        <dbReference type="SAM" id="MobiDB-lite"/>
    </source>
</evidence>
<evidence type="ECO:0000313" key="3">
    <source>
        <dbReference type="Proteomes" id="UP000821866"/>
    </source>
</evidence>
<proteinExistence type="predicted"/>
<feature type="region of interest" description="Disordered" evidence="1">
    <location>
        <begin position="1"/>
        <end position="29"/>
    </location>
</feature>
<sequence length="260" mass="29099">MGLTGHNNPQLSEWRGSVADPTDNSKRQPLRLRMATGTLDSFGAAAPSKHGETTPAYNMDLTKPGLIFMGGRHDEIADQIRPHNEERLWLKDDWQTVLTVRQKKQPARECNRGTDSMGCTSPTKPHQRQRGTPKLPKEYFKIVVRTHQGLPFKTISTTALAIAIVTACNFPIRSEQLSLLKNPGSKVTILSTSSQTLCKWPAKSVSSQSTSVHMQSIYTLPLKRTLFGELYIDFHPKRRQKSLGLICVYELKASNSSTRE</sequence>
<feature type="compositionally biased region" description="Polar residues" evidence="1">
    <location>
        <begin position="1"/>
        <end position="11"/>
    </location>
</feature>
<keyword evidence="3" id="KW-1185">Reference proteome</keyword>
<dbReference type="AlphaFoldDB" id="A0A9J6ER23"/>
<comment type="caution">
    <text evidence="2">The sequence shown here is derived from an EMBL/GenBank/DDBJ whole genome shotgun (WGS) entry which is preliminary data.</text>
</comment>
<accession>A0A9J6ER23</accession>
<dbReference type="Proteomes" id="UP000821866">
    <property type="component" value="Chromosome 10"/>
</dbReference>
<gene>
    <name evidence="2" type="ORF">HPB51_007640</name>
</gene>